<evidence type="ECO:0008006" key="3">
    <source>
        <dbReference type="Google" id="ProtNLM"/>
    </source>
</evidence>
<evidence type="ECO:0000313" key="2">
    <source>
        <dbReference type="Proteomes" id="UP000473571"/>
    </source>
</evidence>
<name>A0A6L3NNM0_9BURK</name>
<comment type="caution">
    <text evidence="1">The sequence shown here is derived from an EMBL/GenBank/DDBJ whole genome shotgun (WGS) entry which is preliminary data.</text>
</comment>
<protein>
    <recommendedName>
        <fullName evidence="3">JmjC domain-containing protein</fullName>
    </recommendedName>
</protein>
<sequence>MCATALLSPKFVNELWGKQAAELTISQIPFSDKDVLDALKQYSTSTNDIRSRNAHSEAITAFNGKRTPEPRPDFLVLPTDTTFDGYVSRIARLAGDDEWTVMYYGLHAASPVIWDVAKSFSDQLASSIGYRPGGRVDIDCFIGRYSSTYIGIHADHAHNFGFTLRDGKTMFTWPGSRSDLDGIRFPDYEPFKPESTPLENKTNRVTYFPENWLHVAETRSDVSANVNIAFWETGNDTQQNANYVKGLLPVSTRTRHDVRSSGIVSLNPDDELLLSSLQALLDGASLKRRMMISQLVSDTSSRLNVGRPIVEVDELDDVISLNAISTLQWMPVLQDGEILVAANGHCSSFRYSRVLHDFLNRLANGQHVNIADMSREQDPTLNDALLSVTASLAQWGAL</sequence>
<reference evidence="1 2" key="1">
    <citation type="submission" date="2019-09" db="EMBL/GenBank/DDBJ databases">
        <title>Draft genome sequences of 48 bacterial type strains from the CCUG.</title>
        <authorList>
            <person name="Tunovic T."/>
            <person name="Pineiro-Iglesias B."/>
            <person name="Unosson C."/>
            <person name="Inganas E."/>
            <person name="Ohlen M."/>
            <person name="Cardew S."/>
            <person name="Jensie-Markopoulos S."/>
            <person name="Salva-Serra F."/>
            <person name="Jaen-Luchoro D."/>
            <person name="Karlsson R."/>
            <person name="Svensson-Stadler L."/>
            <person name="Chun J."/>
            <person name="Moore E."/>
        </authorList>
    </citation>
    <scope>NUCLEOTIDE SEQUENCE [LARGE SCALE GENOMIC DNA]</scope>
    <source>
        <strain evidence="1 2">CCUG 65687</strain>
    </source>
</reference>
<organism evidence="1 2">
    <name type="scientific">Burkholderia territorii</name>
    <dbReference type="NCBI Taxonomy" id="1503055"/>
    <lineage>
        <taxon>Bacteria</taxon>
        <taxon>Pseudomonadati</taxon>
        <taxon>Pseudomonadota</taxon>
        <taxon>Betaproteobacteria</taxon>
        <taxon>Burkholderiales</taxon>
        <taxon>Burkholderiaceae</taxon>
        <taxon>Burkholderia</taxon>
        <taxon>Burkholderia cepacia complex</taxon>
    </lineage>
</organism>
<dbReference type="SUPFAM" id="SSF51197">
    <property type="entry name" value="Clavaminate synthase-like"/>
    <property type="match status" value="1"/>
</dbReference>
<dbReference type="AlphaFoldDB" id="A0A6L3NNM0"/>
<dbReference type="RefSeq" id="WP_151003078.1">
    <property type="nucleotide sequence ID" value="NZ_CABVPO010000014.1"/>
</dbReference>
<accession>A0A6L3NNM0</accession>
<dbReference type="EMBL" id="VZOL01000007">
    <property type="protein sequence ID" value="KAB0686167.1"/>
    <property type="molecule type" value="Genomic_DNA"/>
</dbReference>
<evidence type="ECO:0000313" key="1">
    <source>
        <dbReference type="EMBL" id="KAB0686167.1"/>
    </source>
</evidence>
<dbReference type="Proteomes" id="UP000473571">
    <property type="component" value="Unassembled WGS sequence"/>
</dbReference>
<proteinExistence type="predicted"/>
<gene>
    <name evidence="1" type="ORF">F7R13_01590</name>
</gene>
<dbReference type="Gene3D" id="2.60.120.650">
    <property type="entry name" value="Cupin"/>
    <property type="match status" value="1"/>
</dbReference>